<evidence type="ECO:0000256" key="9">
    <source>
        <dbReference type="RuleBase" id="RU003451"/>
    </source>
</evidence>
<dbReference type="Pfam" id="PF00141">
    <property type="entry name" value="peroxidase"/>
    <property type="match status" value="2"/>
</dbReference>
<dbReference type="PRINTS" id="PR00458">
    <property type="entry name" value="PEROXIDASE"/>
</dbReference>
<feature type="active site" description="Proton acceptor" evidence="8">
    <location>
        <position position="106"/>
    </location>
</feature>
<feature type="domain" description="Plant heme peroxidase family profile" evidence="10">
    <location>
        <begin position="139"/>
        <end position="431"/>
    </location>
</feature>
<comment type="PTM">
    <text evidence="8">Formation of the three residue Trp-Tyr-Met cross-link is important for the catalase, but not the peroxidase activity of the enzyme.</text>
</comment>
<dbReference type="NCBIfam" id="TIGR00198">
    <property type="entry name" value="cat_per_HPI"/>
    <property type="match status" value="1"/>
</dbReference>
<evidence type="ECO:0000256" key="8">
    <source>
        <dbReference type="HAMAP-Rule" id="MF_01961"/>
    </source>
</evidence>
<dbReference type="Gene3D" id="1.10.420.10">
    <property type="entry name" value="Peroxidase, domain 2"/>
    <property type="match status" value="2"/>
</dbReference>
<dbReference type="PRINTS" id="PR00460">
    <property type="entry name" value="BPEROXIDASE"/>
</dbReference>
<feature type="chain" id="PRO_5044912055" description="Catalase-peroxidase" evidence="8 9">
    <location>
        <begin position="28"/>
        <end position="737"/>
    </location>
</feature>
<organism evidence="11 12">
    <name type="scientific">Thalassolituus marinus</name>
    <dbReference type="NCBI Taxonomy" id="671053"/>
    <lineage>
        <taxon>Bacteria</taxon>
        <taxon>Pseudomonadati</taxon>
        <taxon>Pseudomonadota</taxon>
        <taxon>Gammaproteobacteria</taxon>
        <taxon>Oceanospirillales</taxon>
        <taxon>Oceanospirillaceae</taxon>
        <taxon>Thalassolituus</taxon>
    </lineage>
</organism>
<dbReference type="CDD" id="cd08200">
    <property type="entry name" value="catalase_peroxidase_2"/>
    <property type="match status" value="1"/>
</dbReference>
<proteinExistence type="inferred from homology"/>
<keyword evidence="6 8" id="KW-0376">Hydrogen peroxide</keyword>
<name>A0ABS7ZK25_9GAMM</name>
<dbReference type="NCBIfam" id="NF011635">
    <property type="entry name" value="PRK15061.1"/>
    <property type="match status" value="1"/>
</dbReference>
<dbReference type="InterPro" id="IPR000763">
    <property type="entry name" value="Catalase_peroxidase"/>
</dbReference>
<dbReference type="Gene3D" id="1.10.520.10">
    <property type="match status" value="2"/>
</dbReference>
<dbReference type="EC" id="1.11.1.21" evidence="8 9"/>
<dbReference type="PANTHER" id="PTHR30555">
    <property type="entry name" value="HYDROPEROXIDASE I, BIFUNCTIONAL CATALASE-PEROXIDASE"/>
    <property type="match status" value="1"/>
</dbReference>
<dbReference type="PROSITE" id="PS00436">
    <property type="entry name" value="PEROXIDASE_2"/>
    <property type="match status" value="1"/>
</dbReference>
<evidence type="ECO:0000256" key="5">
    <source>
        <dbReference type="ARBA" id="ARBA00023004"/>
    </source>
</evidence>
<keyword evidence="2 8" id="KW-0349">Heme</keyword>
<dbReference type="InterPro" id="IPR019793">
    <property type="entry name" value="Peroxidases_heam-ligand_BS"/>
</dbReference>
<evidence type="ECO:0000256" key="6">
    <source>
        <dbReference type="ARBA" id="ARBA00023324"/>
    </source>
</evidence>
<comment type="function">
    <text evidence="8">Bifunctional enzyme with both catalase and broad-spectrum peroxidase activity.</text>
</comment>
<dbReference type="HAMAP" id="MF_01961">
    <property type="entry name" value="Catal_peroxid"/>
    <property type="match status" value="1"/>
</dbReference>
<dbReference type="InterPro" id="IPR010255">
    <property type="entry name" value="Haem_peroxidase_sf"/>
</dbReference>
<comment type="catalytic activity">
    <reaction evidence="8 9">
        <text>H2O2 + AH2 = A + 2 H2O</text>
        <dbReference type="Rhea" id="RHEA:30275"/>
        <dbReference type="ChEBI" id="CHEBI:13193"/>
        <dbReference type="ChEBI" id="CHEBI:15377"/>
        <dbReference type="ChEBI" id="CHEBI:16240"/>
        <dbReference type="ChEBI" id="CHEBI:17499"/>
        <dbReference type="EC" id="1.11.1.21"/>
    </reaction>
</comment>
<dbReference type="SUPFAM" id="SSF48113">
    <property type="entry name" value="Heme-dependent peroxidases"/>
    <property type="match status" value="2"/>
</dbReference>
<feature type="cross-link" description="Tryptophyl-tyrosyl-methioninium (Tyr-Met) (with Trp-105)" evidence="8">
    <location>
        <begin position="227"/>
        <end position="253"/>
    </location>
</feature>
<keyword evidence="3 8" id="KW-0479">Metal-binding</keyword>
<keyword evidence="12" id="KW-1185">Reference proteome</keyword>
<dbReference type="CDD" id="cd00649">
    <property type="entry name" value="catalase_peroxidase_1"/>
    <property type="match status" value="1"/>
</dbReference>
<dbReference type="GO" id="GO:0004601">
    <property type="term" value="F:peroxidase activity"/>
    <property type="evidence" value="ECO:0007669"/>
    <property type="project" value="UniProtKB-KW"/>
</dbReference>
<comment type="subunit">
    <text evidence="8">Homodimer or homotetramer.</text>
</comment>
<protein>
    <recommendedName>
        <fullName evidence="8 9">Catalase-peroxidase</fullName>
        <shortName evidence="8">CP</shortName>
        <ecNumber evidence="8 9">1.11.1.21</ecNumber>
    </recommendedName>
    <alternativeName>
        <fullName evidence="8">Peroxidase/catalase</fullName>
    </alternativeName>
</protein>
<dbReference type="RefSeq" id="WP_225670563.1">
    <property type="nucleotide sequence ID" value="NZ_JAEDAH010000002.1"/>
</dbReference>
<dbReference type="InterPro" id="IPR002016">
    <property type="entry name" value="Haem_peroxidase"/>
</dbReference>
<evidence type="ECO:0000256" key="4">
    <source>
        <dbReference type="ARBA" id="ARBA00023002"/>
    </source>
</evidence>
<dbReference type="PROSITE" id="PS00435">
    <property type="entry name" value="PEROXIDASE_1"/>
    <property type="match status" value="1"/>
</dbReference>
<feature type="signal peptide" evidence="8 9">
    <location>
        <begin position="1"/>
        <end position="27"/>
    </location>
</feature>
<evidence type="ECO:0000259" key="10">
    <source>
        <dbReference type="PROSITE" id="PS50873"/>
    </source>
</evidence>
<feature type="binding site" description="axial binding residue" evidence="8">
    <location>
        <position position="268"/>
    </location>
    <ligand>
        <name>heme b</name>
        <dbReference type="ChEBI" id="CHEBI:60344"/>
    </ligand>
    <ligandPart>
        <name>Fe</name>
        <dbReference type="ChEBI" id="CHEBI:18248"/>
    </ligandPart>
</feature>
<evidence type="ECO:0000313" key="12">
    <source>
        <dbReference type="Proteomes" id="UP000714380"/>
    </source>
</evidence>
<comment type="caution">
    <text evidence="8">Lacks conserved residue(s) required for the propagation of feature annotation.</text>
</comment>
<comment type="caution">
    <text evidence="11">The sequence shown here is derived from an EMBL/GenBank/DDBJ whole genome shotgun (WGS) entry which is preliminary data.</text>
</comment>
<evidence type="ECO:0000256" key="2">
    <source>
        <dbReference type="ARBA" id="ARBA00022617"/>
    </source>
</evidence>
<dbReference type="EMBL" id="JAEDAH010000002">
    <property type="protein sequence ID" value="MCA6062061.1"/>
    <property type="molecule type" value="Genomic_DNA"/>
</dbReference>
<dbReference type="InterPro" id="IPR019794">
    <property type="entry name" value="Peroxidases_AS"/>
</dbReference>
<feature type="site" description="Transition state stabilizer" evidence="8">
    <location>
        <position position="102"/>
    </location>
</feature>
<keyword evidence="4 8" id="KW-0560">Oxidoreductase</keyword>
<keyword evidence="5 8" id="KW-0408">Iron</keyword>
<keyword evidence="1 8" id="KW-0575">Peroxidase</keyword>
<comment type="catalytic activity">
    <reaction evidence="7 8 9">
        <text>2 H2O2 = O2 + 2 H2O</text>
        <dbReference type="Rhea" id="RHEA:20309"/>
        <dbReference type="ChEBI" id="CHEBI:15377"/>
        <dbReference type="ChEBI" id="CHEBI:15379"/>
        <dbReference type="ChEBI" id="CHEBI:16240"/>
        <dbReference type="EC" id="1.11.1.21"/>
    </reaction>
</comment>
<dbReference type="Proteomes" id="UP000714380">
    <property type="component" value="Unassembled WGS sequence"/>
</dbReference>
<comment type="similarity">
    <text evidence="8 9">Belongs to the peroxidase family. Peroxidase/catalase subfamily.</text>
</comment>
<dbReference type="PANTHER" id="PTHR30555:SF0">
    <property type="entry name" value="CATALASE-PEROXIDASE"/>
    <property type="match status" value="1"/>
</dbReference>
<evidence type="ECO:0000256" key="7">
    <source>
        <dbReference type="ARBA" id="ARBA00049145"/>
    </source>
</evidence>
<accession>A0ABS7ZK25</accession>
<keyword evidence="8 9" id="KW-0732">Signal</keyword>
<dbReference type="PROSITE" id="PS50873">
    <property type="entry name" value="PEROXIDASE_4"/>
    <property type="match status" value="1"/>
</dbReference>
<sequence length="737" mass="80535" precursor="true">MKKMTKLGKAISVLTLCAAGVAPFASADDMRDNDYWWPNRLSLEPLRDSSASADPMGANFRYADAFKDLDLDALKKDLADAMKTSQPWWPADYGHYGPFFIRMSWHAAGTYRAIDGRGGADGGMQRFAPLNAWPDNANLDKARRLLLPIKQKYGNALSWADLLVLAGTVAMEDMGFKTIGFAFGRADEWEPEEVNWGPEGEWLTDARRAKDGSLKGPFGATEMGLIYVNPEGPHGNPDPLLAARDIREAFGRMGMNDEETAALVAGGHTFGKAHGARKVNKCVGVDPEAAGLETQGLGWMNKCGTGNGVDTTTSGLEGAWTVSPAQWTHNFLQNLYAFEWELTKSPAGAKQWTPKDGAGAGMVPDAHDPSKRHAPMMLTTDLALKVDPAYRKITQDWLNNPEKFEDAYARAWFKLTHRDMGPSSRYLGNWKPTQKFIWQDPVPAVEGKLISEKDAKKLKKDILSSGLSVQQLVTTAWASASTFRETDMRGGANGARIRLAPQNSWEVNQPAELKKVLSKLESIQKSFNKSAKANVSMADLIVLAGSAAVEKAAADAGVKAEVPFVAGRTDATQEMTDTKSFALLEPKADGFRNYLSDSFPRPPAEALIEKAALLDLTVPEMTALVGGMRVLGANYDGSQHGVFTARPGQLSTDFFVNLVDMSTEWKKSGTAGIYEGRDRDSGKVKWTATPVDLVFGSNSELRAIAEFYASDDSKEKFVNDFVAAWTKVMNADRFDLL</sequence>
<evidence type="ECO:0000256" key="1">
    <source>
        <dbReference type="ARBA" id="ARBA00022559"/>
    </source>
</evidence>
<evidence type="ECO:0000256" key="3">
    <source>
        <dbReference type="ARBA" id="ARBA00022723"/>
    </source>
</evidence>
<comment type="cofactor">
    <cofactor evidence="8">
        <name>heme b</name>
        <dbReference type="ChEBI" id="CHEBI:60344"/>
    </cofactor>
    <text evidence="8">Binds 1 heme b (iron(II)-protoporphyrin IX) group per dimer.</text>
</comment>
<gene>
    <name evidence="8 11" type="primary">katG</name>
    <name evidence="11" type="ORF">I9W95_00410</name>
</gene>
<evidence type="ECO:0000313" key="11">
    <source>
        <dbReference type="EMBL" id="MCA6062061.1"/>
    </source>
</evidence>
<reference evidence="11 12" key="1">
    <citation type="submission" date="2020-12" db="EMBL/GenBank/DDBJ databases">
        <title>Novel Thalassolituus-related marine hydrocarbonoclastic bacteria mediated algae-derived hydrocarbons mineralization in twilight zone of the northern South China Sea.</title>
        <authorList>
            <person name="Dong C."/>
        </authorList>
    </citation>
    <scope>NUCLEOTIDE SEQUENCE [LARGE SCALE GENOMIC DNA]</scope>
    <source>
        <strain evidence="11 12">IMCC1826</strain>
    </source>
</reference>